<name>A0A0D7CMF5_9ACTN</name>
<evidence type="ECO:0000313" key="7">
    <source>
        <dbReference type="Proteomes" id="UP000032458"/>
    </source>
</evidence>
<evidence type="ECO:0000256" key="2">
    <source>
        <dbReference type="ARBA" id="ARBA00023125"/>
    </source>
</evidence>
<keyword evidence="2 4" id="KW-0238">DNA-binding</keyword>
<dbReference type="GO" id="GO:0003700">
    <property type="term" value="F:DNA-binding transcription factor activity"/>
    <property type="evidence" value="ECO:0007669"/>
    <property type="project" value="TreeGrafter"/>
</dbReference>
<evidence type="ECO:0000313" key="6">
    <source>
        <dbReference type="EMBL" id="KIZ17050.1"/>
    </source>
</evidence>
<dbReference type="InterPro" id="IPR009057">
    <property type="entry name" value="Homeodomain-like_sf"/>
</dbReference>
<dbReference type="SUPFAM" id="SSF48498">
    <property type="entry name" value="Tetracyclin repressor-like, C-terminal domain"/>
    <property type="match status" value="1"/>
</dbReference>
<dbReference type="InterPro" id="IPR025996">
    <property type="entry name" value="MT1864/Rv1816-like_C"/>
</dbReference>
<dbReference type="PATRIC" id="fig|1240678.4.peg.4031"/>
<dbReference type="PANTHER" id="PTHR30055">
    <property type="entry name" value="HTH-TYPE TRANSCRIPTIONAL REGULATOR RUTR"/>
    <property type="match status" value="1"/>
</dbReference>
<organism evidence="6 7">
    <name type="scientific">Streptomyces natalensis ATCC 27448</name>
    <dbReference type="NCBI Taxonomy" id="1240678"/>
    <lineage>
        <taxon>Bacteria</taxon>
        <taxon>Bacillati</taxon>
        <taxon>Actinomycetota</taxon>
        <taxon>Actinomycetes</taxon>
        <taxon>Kitasatosporales</taxon>
        <taxon>Streptomycetaceae</taxon>
        <taxon>Streptomyces</taxon>
    </lineage>
</organism>
<gene>
    <name evidence="6" type="ORF">SNA_19125</name>
</gene>
<proteinExistence type="predicted"/>
<dbReference type="Pfam" id="PF13305">
    <property type="entry name" value="TetR_C_33"/>
    <property type="match status" value="1"/>
</dbReference>
<dbReference type="PROSITE" id="PS50977">
    <property type="entry name" value="HTH_TETR_2"/>
    <property type="match status" value="1"/>
</dbReference>
<protein>
    <recommendedName>
        <fullName evidence="5">HTH tetR-type domain-containing protein</fullName>
    </recommendedName>
</protein>
<dbReference type="InterPro" id="IPR036271">
    <property type="entry name" value="Tet_transcr_reg_TetR-rel_C_sf"/>
</dbReference>
<dbReference type="PANTHER" id="PTHR30055:SF220">
    <property type="entry name" value="TETR-FAMILY REGULATORY PROTEIN"/>
    <property type="match status" value="1"/>
</dbReference>
<dbReference type="InterPro" id="IPR001647">
    <property type="entry name" value="HTH_TetR"/>
</dbReference>
<evidence type="ECO:0000256" key="4">
    <source>
        <dbReference type="PROSITE-ProRule" id="PRU00335"/>
    </source>
</evidence>
<sequence>MNAPLNGRTQQYHHGDLRRALLNHAAAAISESGVAKVSLRELARRAGVSHAAPTHHFGSREGLLTALAAQGFHALADLMHNAQEQTGDFAEMGVAYVQFALSHPAHFEVMFQPHLHQGDDPALLAAQQRAGELLYGAPTLPGTETRDAGIAAWSLVHGFATLWLSNALPAEQGTPPEQRARQVIRAFLDGRNNGGLAANDS</sequence>
<dbReference type="InterPro" id="IPR050109">
    <property type="entry name" value="HTH-type_TetR-like_transc_reg"/>
</dbReference>
<evidence type="ECO:0000256" key="1">
    <source>
        <dbReference type="ARBA" id="ARBA00023015"/>
    </source>
</evidence>
<dbReference type="PRINTS" id="PR00455">
    <property type="entry name" value="HTHTETR"/>
</dbReference>
<dbReference type="EMBL" id="JRKI01000026">
    <property type="protein sequence ID" value="KIZ17050.1"/>
    <property type="molecule type" value="Genomic_DNA"/>
</dbReference>
<keyword evidence="3" id="KW-0804">Transcription</keyword>
<keyword evidence="1" id="KW-0805">Transcription regulation</keyword>
<keyword evidence="7" id="KW-1185">Reference proteome</keyword>
<accession>A0A0D7CMF5</accession>
<dbReference type="Gene3D" id="1.10.357.10">
    <property type="entry name" value="Tetracycline Repressor, domain 2"/>
    <property type="match status" value="1"/>
</dbReference>
<evidence type="ECO:0000256" key="3">
    <source>
        <dbReference type="ARBA" id="ARBA00023163"/>
    </source>
</evidence>
<reference evidence="6 7" key="1">
    <citation type="submission" date="2014-09" db="EMBL/GenBank/DDBJ databases">
        <title>Draft genome sequence of Streptomyces natalensis ATCC 27448, producer of the antifungal pimaricin.</title>
        <authorList>
            <person name="Mendes M.V."/>
            <person name="Beites T."/>
            <person name="Pires S."/>
            <person name="Santos C.L."/>
            <person name="Moradas-Ferreira P."/>
        </authorList>
    </citation>
    <scope>NUCLEOTIDE SEQUENCE [LARGE SCALE GENOMIC DNA]</scope>
    <source>
        <strain evidence="6 7">ATCC 27448</strain>
    </source>
</reference>
<dbReference type="Pfam" id="PF00440">
    <property type="entry name" value="TetR_N"/>
    <property type="match status" value="1"/>
</dbReference>
<feature type="domain" description="HTH tetR-type" evidence="5">
    <location>
        <begin position="15"/>
        <end position="75"/>
    </location>
</feature>
<dbReference type="RefSeq" id="WP_030062790.1">
    <property type="nucleotide sequence ID" value="NZ_JRKI01000026.1"/>
</dbReference>
<dbReference type="Proteomes" id="UP000032458">
    <property type="component" value="Unassembled WGS sequence"/>
</dbReference>
<dbReference type="AlphaFoldDB" id="A0A0D7CMF5"/>
<evidence type="ECO:0000259" key="5">
    <source>
        <dbReference type="PROSITE" id="PS50977"/>
    </source>
</evidence>
<feature type="DNA-binding region" description="H-T-H motif" evidence="4">
    <location>
        <begin position="38"/>
        <end position="57"/>
    </location>
</feature>
<dbReference type="GO" id="GO:0000976">
    <property type="term" value="F:transcription cis-regulatory region binding"/>
    <property type="evidence" value="ECO:0007669"/>
    <property type="project" value="TreeGrafter"/>
</dbReference>
<dbReference type="SUPFAM" id="SSF46689">
    <property type="entry name" value="Homeodomain-like"/>
    <property type="match status" value="1"/>
</dbReference>
<comment type="caution">
    <text evidence="6">The sequence shown here is derived from an EMBL/GenBank/DDBJ whole genome shotgun (WGS) entry which is preliminary data.</text>
</comment>